<gene>
    <name evidence="2" type="ORF">M427DRAFT_502064</name>
</gene>
<dbReference type="OrthoDB" id="2156152at2759"/>
<evidence type="ECO:0000256" key="1">
    <source>
        <dbReference type="SAM" id="MobiDB-lite"/>
    </source>
</evidence>
<dbReference type="AlphaFoldDB" id="A0A139A8L6"/>
<evidence type="ECO:0000313" key="3">
    <source>
        <dbReference type="Proteomes" id="UP000070544"/>
    </source>
</evidence>
<sequence>MSWPGICFVANAIKAVGAPNLMISTIRHPLAFAFVFTTPLISSSETSVTESVARGVGTSSESVPVLWSFPSLANELHQKVTIELGARRLWLPWGELVVWMGFGTPRWRQVRITIAVGVREESCRERTVPGQPSVSSTSTASPDPVARLPSQLAHGVTTPSVSTASNILVAGTFTAIGGLRYAMSVHKSALPAVDKSENGSMGATFAPLLRRYQHCRTCWRCNASASLTWGFELWNVAIPCCTSEGGERNGHSDTEIQPRVLPKMEASLIVELRLNLTKIVITLDLETVCTFG</sequence>
<accession>A0A139A8L6</accession>
<feature type="region of interest" description="Disordered" evidence="1">
    <location>
        <begin position="123"/>
        <end position="147"/>
    </location>
</feature>
<feature type="compositionally biased region" description="Polar residues" evidence="1">
    <location>
        <begin position="130"/>
        <end position="141"/>
    </location>
</feature>
<evidence type="ECO:0000313" key="2">
    <source>
        <dbReference type="EMBL" id="KXS12733.1"/>
    </source>
</evidence>
<dbReference type="EMBL" id="KQ965785">
    <property type="protein sequence ID" value="KXS12733.1"/>
    <property type="molecule type" value="Genomic_DNA"/>
</dbReference>
<dbReference type="Proteomes" id="UP000070544">
    <property type="component" value="Unassembled WGS sequence"/>
</dbReference>
<protein>
    <submittedName>
        <fullName evidence="2">Uncharacterized protein</fullName>
    </submittedName>
</protein>
<keyword evidence="3" id="KW-1185">Reference proteome</keyword>
<organism evidence="2 3">
    <name type="scientific">Gonapodya prolifera (strain JEL478)</name>
    <name type="common">Monoblepharis prolifera</name>
    <dbReference type="NCBI Taxonomy" id="1344416"/>
    <lineage>
        <taxon>Eukaryota</taxon>
        <taxon>Fungi</taxon>
        <taxon>Fungi incertae sedis</taxon>
        <taxon>Chytridiomycota</taxon>
        <taxon>Chytridiomycota incertae sedis</taxon>
        <taxon>Monoblepharidomycetes</taxon>
        <taxon>Monoblepharidales</taxon>
        <taxon>Gonapodyaceae</taxon>
        <taxon>Gonapodya</taxon>
    </lineage>
</organism>
<reference evidence="2 3" key="1">
    <citation type="journal article" date="2015" name="Genome Biol. Evol.">
        <title>Phylogenomic analyses indicate that early fungi evolved digesting cell walls of algal ancestors of land plants.</title>
        <authorList>
            <person name="Chang Y."/>
            <person name="Wang S."/>
            <person name="Sekimoto S."/>
            <person name="Aerts A.L."/>
            <person name="Choi C."/>
            <person name="Clum A."/>
            <person name="LaButti K.M."/>
            <person name="Lindquist E.A."/>
            <person name="Yee Ngan C."/>
            <person name="Ohm R.A."/>
            <person name="Salamov A.A."/>
            <person name="Grigoriev I.V."/>
            <person name="Spatafora J.W."/>
            <person name="Berbee M.L."/>
        </authorList>
    </citation>
    <scope>NUCLEOTIDE SEQUENCE [LARGE SCALE GENOMIC DNA]</scope>
    <source>
        <strain evidence="2 3">JEL478</strain>
    </source>
</reference>
<name>A0A139A8L6_GONPJ</name>
<proteinExistence type="predicted"/>